<sequence length="9" mass="1000">LLNNGSRVK</sequence>
<accession>A0A815TI99</accession>
<dbReference type="Proteomes" id="UP000663882">
    <property type="component" value="Unassembled WGS sequence"/>
</dbReference>
<gene>
    <name evidence="1" type="ORF">RFH988_LOCUS38916</name>
</gene>
<feature type="non-terminal residue" evidence="1">
    <location>
        <position position="1"/>
    </location>
</feature>
<organism evidence="1 2">
    <name type="scientific">Rotaria sordida</name>
    <dbReference type="NCBI Taxonomy" id="392033"/>
    <lineage>
        <taxon>Eukaryota</taxon>
        <taxon>Metazoa</taxon>
        <taxon>Spiralia</taxon>
        <taxon>Gnathifera</taxon>
        <taxon>Rotifera</taxon>
        <taxon>Eurotatoria</taxon>
        <taxon>Bdelloidea</taxon>
        <taxon>Philodinida</taxon>
        <taxon>Philodinidae</taxon>
        <taxon>Rotaria</taxon>
    </lineage>
</organism>
<evidence type="ECO:0000313" key="2">
    <source>
        <dbReference type="Proteomes" id="UP000663882"/>
    </source>
</evidence>
<proteinExistence type="predicted"/>
<protein>
    <submittedName>
        <fullName evidence="1">Uncharacterized protein</fullName>
    </submittedName>
</protein>
<dbReference type="EMBL" id="CAJNOO010012035">
    <property type="protein sequence ID" value="CAF1505803.1"/>
    <property type="molecule type" value="Genomic_DNA"/>
</dbReference>
<comment type="caution">
    <text evidence="1">The sequence shown here is derived from an EMBL/GenBank/DDBJ whole genome shotgun (WGS) entry which is preliminary data.</text>
</comment>
<evidence type="ECO:0000313" key="1">
    <source>
        <dbReference type="EMBL" id="CAF1505803.1"/>
    </source>
</evidence>
<reference evidence="1" key="1">
    <citation type="submission" date="2021-02" db="EMBL/GenBank/DDBJ databases">
        <authorList>
            <person name="Nowell W R."/>
        </authorList>
    </citation>
    <scope>NUCLEOTIDE SEQUENCE</scope>
</reference>
<name>A0A815TI99_9BILA</name>